<feature type="signal peptide" evidence="1">
    <location>
        <begin position="1"/>
        <end position="20"/>
    </location>
</feature>
<organism evidence="2 3">
    <name type="scientific">SAR324 cluster bacterium</name>
    <dbReference type="NCBI Taxonomy" id="2024889"/>
    <lineage>
        <taxon>Bacteria</taxon>
        <taxon>Deltaproteobacteria</taxon>
        <taxon>SAR324 cluster</taxon>
    </lineage>
</organism>
<feature type="chain" id="PRO_5012969385" evidence="1">
    <location>
        <begin position="21"/>
        <end position="302"/>
    </location>
</feature>
<comment type="caution">
    <text evidence="2">The sequence shown here is derived from an EMBL/GenBank/DDBJ whole genome shotgun (WGS) entry which is preliminary data.</text>
</comment>
<dbReference type="EMBL" id="NVSR01000002">
    <property type="protein sequence ID" value="PCI30755.1"/>
    <property type="molecule type" value="Genomic_DNA"/>
</dbReference>
<gene>
    <name evidence="2" type="ORF">COB67_00980</name>
</gene>
<protein>
    <submittedName>
        <fullName evidence="2">Uncharacterized protein</fullName>
    </submittedName>
</protein>
<sequence>MKRKSLIIFLCVFWSAVVQAQVATPSIDPALPTELPSAGSWRFGSVIAADTLFGERESDVEKVKLHPLGVSALVAWQPSQVTVELYMAPETLQDDVDSSTDTFSESKQLKSYLSLSIRGENRVSVGVTVRQLENKSTTKTTEKSFGGSVSVRVFGGLFIAAGLERVSSVRSGLDTLRWGKNLAGISLQLGDPFSKMLRLEASLRTSPEVKESTTSAIRHQKTADMQIAAEALFSGILLSYLNRSLVEGTGIGEVTVESQRIGAGYRGDNLTFMFYQYSGTETIGEKSYNEKKYQATFSLSFM</sequence>
<evidence type="ECO:0000313" key="3">
    <source>
        <dbReference type="Proteomes" id="UP000218113"/>
    </source>
</evidence>
<name>A0A2A4TC94_9DELT</name>
<evidence type="ECO:0000313" key="2">
    <source>
        <dbReference type="EMBL" id="PCI30755.1"/>
    </source>
</evidence>
<dbReference type="AlphaFoldDB" id="A0A2A4TC94"/>
<accession>A0A2A4TC94</accession>
<reference evidence="3" key="1">
    <citation type="submission" date="2017-08" db="EMBL/GenBank/DDBJ databases">
        <title>A dynamic microbial community with high functional redundancy inhabits the cold, oxic subseafloor aquifer.</title>
        <authorList>
            <person name="Tully B.J."/>
            <person name="Wheat C.G."/>
            <person name="Glazer B.T."/>
            <person name="Huber J.A."/>
        </authorList>
    </citation>
    <scope>NUCLEOTIDE SEQUENCE [LARGE SCALE GENOMIC DNA]</scope>
</reference>
<keyword evidence="1" id="KW-0732">Signal</keyword>
<proteinExistence type="predicted"/>
<dbReference type="Proteomes" id="UP000218113">
    <property type="component" value="Unassembled WGS sequence"/>
</dbReference>
<evidence type="ECO:0000256" key="1">
    <source>
        <dbReference type="SAM" id="SignalP"/>
    </source>
</evidence>